<keyword evidence="4" id="KW-1185">Reference proteome</keyword>
<protein>
    <submittedName>
        <fullName evidence="3">Interleukin-1 receptor-associated kinase 4</fullName>
    </submittedName>
</protein>
<dbReference type="GO" id="GO:0005524">
    <property type="term" value="F:ATP binding"/>
    <property type="evidence" value="ECO:0007669"/>
    <property type="project" value="UniProtKB-UniRule"/>
</dbReference>
<dbReference type="InterPro" id="IPR011029">
    <property type="entry name" value="DEATH-like_dom_sf"/>
</dbReference>
<keyword evidence="3" id="KW-0418">Kinase</keyword>
<dbReference type="Pfam" id="PF14786">
    <property type="entry name" value="Death_2"/>
    <property type="match status" value="1"/>
</dbReference>
<dbReference type="AlphaFoldDB" id="A0A8J8WDI2"/>
<dbReference type="InterPro" id="IPR011009">
    <property type="entry name" value="Kinase-like_dom_sf"/>
</dbReference>
<proteinExistence type="predicted"/>
<keyword evidence="1" id="KW-0067">ATP-binding</keyword>
<sequence>MQALTAGDGGGSEVTMTTELRLLPSWAKSQLTHILEVTHGWREVMGRVPGHPWAPGGPLPLGEHYPRKYSSDDIHHMAIKQMIFFPSLVSEECGRDRREGFEVLVEEWGTSGRKRPTVGDLVAILQVAKLYRAMDYLTITVLNGGALPRQEGDSDAVDQLDQALEEGSQNHYRFIYDGSSYTEDQVHPGAQDFQRFEGGDSDTMQIPDGELRGQENATQEQGFPRLDSKVMQELKDSGFTHFAYTTMKEITNKFNDLPYDLGGNKVGEGAFGIVYLARVVLAGREKRVAVKRLASGENRVEEQFKTEIEVPFKVSSLRYELSINFSFRILMPFYF</sequence>
<dbReference type="GO" id="GO:0016301">
    <property type="term" value="F:kinase activity"/>
    <property type="evidence" value="ECO:0007669"/>
    <property type="project" value="UniProtKB-KW"/>
</dbReference>
<keyword evidence="1" id="KW-0547">Nucleotide-binding</keyword>
<name>A0A8J8WDI2_CHIOP</name>
<evidence type="ECO:0000256" key="1">
    <source>
        <dbReference type="PROSITE-ProRule" id="PRU10141"/>
    </source>
</evidence>
<dbReference type="Proteomes" id="UP000770661">
    <property type="component" value="Unassembled WGS sequence"/>
</dbReference>
<dbReference type="Gene3D" id="3.30.200.20">
    <property type="entry name" value="Phosphorylase Kinase, domain 1"/>
    <property type="match status" value="1"/>
</dbReference>
<evidence type="ECO:0000259" key="2">
    <source>
        <dbReference type="Pfam" id="PF14786"/>
    </source>
</evidence>
<dbReference type="PROSITE" id="PS00107">
    <property type="entry name" value="PROTEIN_KINASE_ATP"/>
    <property type="match status" value="1"/>
</dbReference>
<accession>A0A8J8WDI2</accession>
<organism evidence="3 4">
    <name type="scientific">Chionoecetes opilio</name>
    <name type="common">Atlantic snow crab</name>
    <name type="synonym">Cancer opilio</name>
    <dbReference type="NCBI Taxonomy" id="41210"/>
    <lineage>
        <taxon>Eukaryota</taxon>
        <taxon>Metazoa</taxon>
        <taxon>Ecdysozoa</taxon>
        <taxon>Arthropoda</taxon>
        <taxon>Crustacea</taxon>
        <taxon>Multicrustacea</taxon>
        <taxon>Malacostraca</taxon>
        <taxon>Eumalacostraca</taxon>
        <taxon>Eucarida</taxon>
        <taxon>Decapoda</taxon>
        <taxon>Pleocyemata</taxon>
        <taxon>Brachyura</taxon>
        <taxon>Eubrachyura</taxon>
        <taxon>Majoidea</taxon>
        <taxon>Majidae</taxon>
        <taxon>Chionoecetes</taxon>
    </lineage>
</organism>
<reference evidence="3" key="1">
    <citation type="submission" date="2020-07" db="EMBL/GenBank/DDBJ databases">
        <title>The High-quality genome of the commercially important snow crab, Chionoecetes opilio.</title>
        <authorList>
            <person name="Jeong J.-H."/>
            <person name="Ryu S."/>
        </authorList>
    </citation>
    <scope>NUCLEOTIDE SEQUENCE</scope>
    <source>
        <strain evidence="3">MADBK_172401_WGS</strain>
        <tissue evidence="3">Digestive gland</tissue>
    </source>
</reference>
<dbReference type="Gene3D" id="1.10.533.10">
    <property type="entry name" value="Death Domain, Fas"/>
    <property type="match status" value="1"/>
</dbReference>
<evidence type="ECO:0000313" key="4">
    <source>
        <dbReference type="Proteomes" id="UP000770661"/>
    </source>
</evidence>
<dbReference type="InterPro" id="IPR029397">
    <property type="entry name" value="Tube_Death"/>
</dbReference>
<feature type="binding site" evidence="1">
    <location>
        <position position="291"/>
    </location>
    <ligand>
        <name>ATP</name>
        <dbReference type="ChEBI" id="CHEBI:30616"/>
    </ligand>
</feature>
<feature type="domain" description="Tube Death" evidence="2">
    <location>
        <begin position="16"/>
        <end position="146"/>
    </location>
</feature>
<dbReference type="EMBL" id="JACEEZ010025604">
    <property type="protein sequence ID" value="KAG0699284.1"/>
    <property type="molecule type" value="Genomic_DNA"/>
</dbReference>
<dbReference type="SUPFAM" id="SSF56112">
    <property type="entry name" value="Protein kinase-like (PK-like)"/>
    <property type="match status" value="1"/>
</dbReference>
<keyword evidence="3" id="KW-0808">Transferase</keyword>
<gene>
    <name evidence="3" type="primary">IRAK4</name>
    <name evidence="3" type="ORF">GWK47_025830</name>
</gene>
<dbReference type="SUPFAM" id="SSF47986">
    <property type="entry name" value="DEATH domain"/>
    <property type="match status" value="1"/>
</dbReference>
<dbReference type="OrthoDB" id="4062651at2759"/>
<dbReference type="InterPro" id="IPR017441">
    <property type="entry name" value="Protein_kinase_ATP_BS"/>
</dbReference>
<keyword evidence="3" id="KW-0675">Receptor</keyword>
<comment type="caution">
    <text evidence="3">The sequence shown here is derived from an EMBL/GenBank/DDBJ whole genome shotgun (WGS) entry which is preliminary data.</text>
</comment>
<evidence type="ECO:0000313" key="3">
    <source>
        <dbReference type="EMBL" id="KAG0699284.1"/>
    </source>
</evidence>